<keyword evidence="9" id="KW-1185">Reference proteome</keyword>
<dbReference type="EMBL" id="CP063405">
    <property type="protein sequence ID" value="QSZ28891.1"/>
    <property type="molecule type" value="Genomic_DNA"/>
</dbReference>
<reference evidence="8" key="1">
    <citation type="submission" date="2020-10" db="EMBL/GenBank/DDBJ databases">
        <title>Genome Sequence of Monilinia vaccinii-corymbosi Sheds Light on Mummy Berry Disease Infection of Blueberry and Mating Type.</title>
        <authorList>
            <person name="Yow A.G."/>
            <person name="Zhang Y."/>
            <person name="Bansal K."/>
            <person name="Eacker S.M."/>
            <person name="Sullivan S."/>
            <person name="Liachko I."/>
            <person name="Cubeta M.A."/>
            <person name="Rollins J.A."/>
            <person name="Ashrafi H."/>
        </authorList>
    </citation>
    <scope>NUCLEOTIDE SEQUENCE</scope>
    <source>
        <strain evidence="8">RL-1</strain>
    </source>
</reference>
<dbReference type="PROSITE" id="PS00134">
    <property type="entry name" value="TRYPSIN_HIS"/>
    <property type="match status" value="1"/>
</dbReference>
<dbReference type="InterPro" id="IPR001314">
    <property type="entry name" value="Peptidase_S1A"/>
</dbReference>
<dbReference type="PROSITE" id="PS50240">
    <property type="entry name" value="TRYPSIN_DOM"/>
    <property type="match status" value="1"/>
</dbReference>
<dbReference type="InterPro" id="IPR009003">
    <property type="entry name" value="Peptidase_S1_PA"/>
</dbReference>
<keyword evidence="3 5" id="KW-0720">Serine protease</keyword>
<proteinExistence type="predicted"/>
<dbReference type="InterPro" id="IPR033116">
    <property type="entry name" value="TRYPSIN_SER"/>
</dbReference>
<evidence type="ECO:0000256" key="3">
    <source>
        <dbReference type="ARBA" id="ARBA00022825"/>
    </source>
</evidence>
<accession>A0A8A3P271</accession>
<keyword evidence="1 5" id="KW-0645">Protease</keyword>
<evidence type="ECO:0000313" key="8">
    <source>
        <dbReference type="EMBL" id="QSZ28891.1"/>
    </source>
</evidence>
<dbReference type="GO" id="GO:0004252">
    <property type="term" value="F:serine-type endopeptidase activity"/>
    <property type="evidence" value="ECO:0007669"/>
    <property type="project" value="InterPro"/>
</dbReference>
<evidence type="ECO:0000256" key="6">
    <source>
        <dbReference type="SAM" id="SignalP"/>
    </source>
</evidence>
<dbReference type="Pfam" id="PF00089">
    <property type="entry name" value="Trypsin"/>
    <property type="match status" value="1"/>
</dbReference>
<sequence>MAPILNLALALAMPVLSMAAALPNDPVDHASTLVGTPEIVGGTTASLGEFPYMVSLSHSGSHFCGGVLINAYTVLTAAHCSVDYSASSVKVRAGTLTWASGGTLVGVSKVVVHPSYSASTINNDIALWHLSTALPASSTIGYATLPAQGSDPVVSSTATVAGWGLTTESGSSLPAALRKVSVPVISRSSCQSEYGTSAITTNMWCAGLTAGGKDSCSGDSGGPIIDAATGVLEGTVSWGQGCAEAGYAGVYSRVGNYVTYINANLWTSL</sequence>
<protein>
    <recommendedName>
        <fullName evidence="7">Peptidase S1 domain-containing protein</fullName>
    </recommendedName>
</protein>
<dbReference type="InterPro" id="IPR018114">
    <property type="entry name" value="TRYPSIN_HIS"/>
</dbReference>
<evidence type="ECO:0000256" key="5">
    <source>
        <dbReference type="RuleBase" id="RU363034"/>
    </source>
</evidence>
<dbReference type="AlphaFoldDB" id="A0A8A3P271"/>
<dbReference type="InterPro" id="IPR043504">
    <property type="entry name" value="Peptidase_S1_PA_chymotrypsin"/>
</dbReference>
<evidence type="ECO:0000313" key="9">
    <source>
        <dbReference type="Proteomes" id="UP000672032"/>
    </source>
</evidence>
<name>A0A8A3P271_9HELO</name>
<feature type="signal peptide" evidence="6">
    <location>
        <begin position="1"/>
        <end position="19"/>
    </location>
</feature>
<feature type="chain" id="PRO_5032667067" description="Peptidase S1 domain-containing protein" evidence="6">
    <location>
        <begin position="20"/>
        <end position="269"/>
    </location>
</feature>
<dbReference type="CDD" id="cd00190">
    <property type="entry name" value="Tryp_SPc"/>
    <property type="match status" value="1"/>
</dbReference>
<dbReference type="Gene3D" id="2.40.10.10">
    <property type="entry name" value="Trypsin-like serine proteases"/>
    <property type="match status" value="2"/>
</dbReference>
<dbReference type="SMART" id="SM00020">
    <property type="entry name" value="Tryp_SPc"/>
    <property type="match status" value="1"/>
</dbReference>
<dbReference type="OrthoDB" id="6380398at2759"/>
<dbReference type="PROSITE" id="PS00135">
    <property type="entry name" value="TRYPSIN_SER"/>
    <property type="match status" value="1"/>
</dbReference>
<evidence type="ECO:0000256" key="2">
    <source>
        <dbReference type="ARBA" id="ARBA00022801"/>
    </source>
</evidence>
<dbReference type="GO" id="GO:0006508">
    <property type="term" value="P:proteolysis"/>
    <property type="evidence" value="ECO:0007669"/>
    <property type="project" value="UniProtKB-KW"/>
</dbReference>
<dbReference type="PANTHER" id="PTHR24252:SF7">
    <property type="entry name" value="HYALIN"/>
    <property type="match status" value="1"/>
</dbReference>
<dbReference type="FunFam" id="2.40.10.10:FF:000077">
    <property type="entry name" value="Predicted protein"/>
    <property type="match status" value="1"/>
</dbReference>
<dbReference type="Proteomes" id="UP000672032">
    <property type="component" value="Chromosome 1"/>
</dbReference>
<dbReference type="SUPFAM" id="SSF50494">
    <property type="entry name" value="Trypsin-like serine proteases"/>
    <property type="match status" value="1"/>
</dbReference>
<dbReference type="PRINTS" id="PR00722">
    <property type="entry name" value="CHYMOTRYPSIN"/>
</dbReference>
<evidence type="ECO:0000259" key="7">
    <source>
        <dbReference type="PROSITE" id="PS50240"/>
    </source>
</evidence>
<dbReference type="PANTHER" id="PTHR24252">
    <property type="entry name" value="ACROSIN-RELATED"/>
    <property type="match status" value="1"/>
</dbReference>
<keyword evidence="6" id="KW-0732">Signal</keyword>
<organism evidence="8 9">
    <name type="scientific">Monilinia vaccinii-corymbosi</name>
    <dbReference type="NCBI Taxonomy" id="61207"/>
    <lineage>
        <taxon>Eukaryota</taxon>
        <taxon>Fungi</taxon>
        <taxon>Dikarya</taxon>
        <taxon>Ascomycota</taxon>
        <taxon>Pezizomycotina</taxon>
        <taxon>Leotiomycetes</taxon>
        <taxon>Helotiales</taxon>
        <taxon>Sclerotiniaceae</taxon>
        <taxon>Monilinia</taxon>
    </lineage>
</organism>
<feature type="domain" description="Peptidase S1" evidence="7">
    <location>
        <begin position="39"/>
        <end position="266"/>
    </location>
</feature>
<dbReference type="InterPro" id="IPR001254">
    <property type="entry name" value="Trypsin_dom"/>
</dbReference>
<gene>
    <name evidence="8" type="ORF">DSL72_003397</name>
</gene>
<evidence type="ECO:0000256" key="1">
    <source>
        <dbReference type="ARBA" id="ARBA00022670"/>
    </source>
</evidence>
<keyword evidence="4" id="KW-1015">Disulfide bond</keyword>
<keyword evidence="2 5" id="KW-0378">Hydrolase</keyword>
<evidence type="ECO:0000256" key="4">
    <source>
        <dbReference type="ARBA" id="ARBA00023157"/>
    </source>
</evidence>